<proteinExistence type="predicted"/>
<dbReference type="EMBL" id="UIGY01000249">
    <property type="protein sequence ID" value="SUZ13881.1"/>
    <property type="molecule type" value="Genomic_DNA"/>
</dbReference>
<protein>
    <submittedName>
        <fullName evidence="1">BgtE-5989</fullName>
    </submittedName>
</protein>
<dbReference type="OrthoDB" id="3601773at2759"/>
<sequence>MGSLCVATFLLSVGSPYIADRMVLTEFPNTYAHVYREISKAHQFPLRKPSSDVFMIKSDTQRPGTSYAIYCSQKWNGKNIMDGLLDQIIPFTIDGPSRDKGRINPENPCSTQLASMAKKKNYRLIWTSEIIKSNACTGKDLLELALKGYITIHKHHFISPREYLKPKIRIYFDVGIEIQFGEEQVYFKGEKVNDETEDEILMWYTGYLHIFRRRIKKGGWYASTSLTSIDLNGYKISKFIRRNSPPFNRFIETWEFLETLVDKRDHYPGLTEKELTKERQRKTSHDKIERLKLDNLRPSDVHGFISSFKWYGDSSSGH</sequence>
<name>A0A381LLF5_BLUGR</name>
<evidence type="ECO:0000313" key="1">
    <source>
        <dbReference type="EMBL" id="SUZ13881.1"/>
    </source>
</evidence>
<gene>
    <name evidence="1" type="ORF">BGT96224V2_LOCUS7081</name>
</gene>
<organism evidence="1">
    <name type="scientific">Blumeria graminis f. sp. tritici 96224</name>
    <dbReference type="NCBI Taxonomy" id="1268274"/>
    <lineage>
        <taxon>Eukaryota</taxon>
        <taxon>Fungi</taxon>
        <taxon>Dikarya</taxon>
        <taxon>Ascomycota</taxon>
        <taxon>Pezizomycotina</taxon>
        <taxon>Leotiomycetes</taxon>
        <taxon>Erysiphales</taxon>
        <taxon>Erysiphaceae</taxon>
        <taxon>Blumeria</taxon>
    </lineage>
</organism>
<accession>A0A381LLF5</accession>
<dbReference type="AlphaFoldDB" id="A0A381LLF5"/>
<reference evidence="1" key="1">
    <citation type="submission" date="2018-07" db="EMBL/GenBank/DDBJ databases">
        <authorList>
            <person name="Quirk P.G."/>
            <person name="Krulwich T.A."/>
        </authorList>
    </citation>
    <scope>NUCLEOTIDE SEQUENCE</scope>
    <source>
        <strain evidence="1">96224</strain>
    </source>
</reference>